<protein>
    <submittedName>
        <fullName evidence="1">Uncharacterized protein</fullName>
    </submittedName>
</protein>
<reference evidence="1 2" key="1">
    <citation type="journal article" date="2013" name="Sci. Rep.">
        <title>Extraordinary expansion of a Sorangium cellulosum genome from an alkaline milieu.</title>
        <authorList>
            <person name="Han K."/>
            <person name="Li Z.F."/>
            <person name="Peng R."/>
            <person name="Zhu L.P."/>
            <person name="Zhou T."/>
            <person name="Wang L.G."/>
            <person name="Li S.G."/>
            <person name="Zhang X.B."/>
            <person name="Hu W."/>
            <person name="Wu Z.H."/>
            <person name="Qin N."/>
            <person name="Li Y.Z."/>
        </authorList>
    </citation>
    <scope>NUCLEOTIDE SEQUENCE [LARGE SCALE GENOMIC DNA]</scope>
    <source>
        <strain evidence="1 2">So0157-2</strain>
    </source>
</reference>
<dbReference type="AlphaFoldDB" id="S4Y362"/>
<gene>
    <name evidence="1" type="ORF">SCE1572_31625</name>
</gene>
<dbReference type="EMBL" id="CP003969">
    <property type="protein sequence ID" value="AGP38630.1"/>
    <property type="molecule type" value="Genomic_DNA"/>
</dbReference>
<evidence type="ECO:0000313" key="2">
    <source>
        <dbReference type="Proteomes" id="UP000014803"/>
    </source>
</evidence>
<organism evidence="1 2">
    <name type="scientific">Sorangium cellulosum So0157-2</name>
    <dbReference type="NCBI Taxonomy" id="1254432"/>
    <lineage>
        <taxon>Bacteria</taxon>
        <taxon>Pseudomonadati</taxon>
        <taxon>Myxococcota</taxon>
        <taxon>Polyangia</taxon>
        <taxon>Polyangiales</taxon>
        <taxon>Polyangiaceae</taxon>
        <taxon>Sorangium</taxon>
    </lineage>
</organism>
<dbReference type="HOGENOM" id="CLU_3222174_0_0_7"/>
<accession>S4Y362</accession>
<dbReference type="Proteomes" id="UP000014803">
    <property type="component" value="Chromosome"/>
</dbReference>
<dbReference type="KEGG" id="scu:SCE1572_31625"/>
<evidence type="ECO:0000313" key="1">
    <source>
        <dbReference type="EMBL" id="AGP38630.1"/>
    </source>
</evidence>
<name>S4Y362_SORCE</name>
<proteinExistence type="predicted"/>
<sequence length="44" mass="4747">MLPAAVAECTEFDGPGTGDAESELVLEIKYGDEGHIPGLVRRRF</sequence>